<protein>
    <submittedName>
        <fullName evidence="4">Uncharacterized protein</fullName>
    </submittedName>
</protein>
<evidence type="ECO:0000256" key="2">
    <source>
        <dbReference type="ARBA" id="ARBA00022857"/>
    </source>
</evidence>
<proteinExistence type="inferred from homology"/>
<dbReference type="AlphaFoldDB" id="A0A384K484"/>
<dbReference type="RefSeq" id="XP_024553248.1">
    <property type="nucleotide sequence ID" value="XM_024697434.1"/>
</dbReference>
<organism evidence="4 5">
    <name type="scientific">Botryotinia fuckeliana (strain B05.10)</name>
    <name type="common">Noble rot fungus</name>
    <name type="synonym">Botrytis cinerea</name>
    <dbReference type="NCBI Taxonomy" id="332648"/>
    <lineage>
        <taxon>Eukaryota</taxon>
        <taxon>Fungi</taxon>
        <taxon>Dikarya</taxon>
        <taxon>Ascomycota</taxon>
        <taxon>Pezizomycotina</taxon>
        <taxon>Leotiomycetes</taxon>
        <taxon>Helotiales</taxon>
        <taxon>Sclerotiniaceae</taxon>
        <taxon>Botrytis</taxon>
    </lineage>
</organism>
<dbReference type="GeneID" id="5428451"/>
<dbReference type="VEuPathDB" id="FungiDB:Bcin15g01690"/>
<dbReference type="InterPro" id="IPR002347">
    <property type="entry name" value="SDR_fam"/>
</dbReference>
<dbReference type="GO" id="GO:0016491">
    <property type="term" value="F:oxidoreductase activity"/>
    <property type="evidence" value="ECO:0007669"/>
    <property type="project" value="UniProtKB-KW"/>
</dbReference>
<dbReference type="PANTHER" id="PTHR43618:SF8">
    <property type="entry name" value="7ALPHA-HYDROXYSTEROID DEHYDROGENASE"/>
    <property type="match status" value="1"/>
</dbReference>
<reference evidence="4 5" key="1">
    <citation type="journal article" date="2011" name="PLoS Genet.">
        <title>Genomic analysis of the necrotrophic fungal pathogens Sclerotinia sclerotiorum and Botrytis cinerea.</title>
        <authorList>
            <person name="Amselem J."/>
            <person name="Cuomo C.A."/>
            <person name="van Kan J.A."/>
            <person name="Viaud M."/>
            <person name="Benito E.P."/>
            <person name="Couloux A."/>
            <person name="Coutinho P.M."/>
            <person name="de Vries R.P."/>
            <person name="Dyer P.S."/>
            <person name="Fillinger S."/>
            <person name="Fournier E."/>
            <person name="Gout L."/>
            <person name="Hahn M."/>
            <person name="Kohn L."/>
            <person name="Lapalu N."/>
            <person name="Plummer K.M."/>
            <person name="Pradier J.M."/>
            <person name="Quevillon E."/>
            <person name="Sharon A."/>
            <person name="Simon A."/>
            <person name="ten Have A."/>
            <person name="Tudzynski B."/>
            <person name="Tudzynski P."/>
            <person name="Wincker P."/>
            <person name="Andrew M."/>
            <person name="Anthouard V."/>
            <person name="Beever R.E."/>
            <person name="Beffa R."/>
            <person name="Benoit I."/>
            <person name="Bouzid O."/>
            <person name="Brault B."/>
            <person name="Chen Z."/>
            <person name="Choquer M."/>
            <person name="Collemare J."/>
            <person name="Cotton P."/>
            <person name="Danchin E.G."/>
            <person name="Da Silva C."/>
            <person name="Gautier A."/>
            <person name="Giraud C."/>
            <person name="Giraud T."/>
            <person name="Gonzalez C."/>
            <person name="Grossetete S."/>
            <person name="Guldener U."/>
            <person name="Henrissat B."/>
            <person name="Howlett B.J."/>
            <person name="Kodira C."/>
            <person name="Kretschmer M."/>
            <person name="Lappartient A."/>
            <person name="Leroch M."/>
            <person name="Levis C."/>
            <person name="Mauceli E."/>
            <person name="Neuveglise C."/>
            <person name="Oeser B."/>
            <person name="Pearson M."/>
            <person name="Poulain J."/>
            <person name="Poussereau N."/>
            <person name="Quesneville H."/>
            <person name="Rascle C."/>
            <person name="Schumacher J."/>
            <person name="Segurens B."/>
            <person name="Sexton A."/>
            <person name="Silva E."/>
            <person name="Sirven C."/>
            <person name="Soanes D.M."/>
            <person name="Talbot N.J."/>
            <person name="Templeton M."/>
            <person name="Yandava C."/>
            <person name="Yarden O."/>
            <person name="Zeng Q."/>
            <person name="Rollins J.A."/>
            <person name="Lebrun M.H."/>
            <person name="Dickman M."/>
        </authorList>
    </citation>
    <scope>NUCLEOTIDE SEQUENCE [LARGE SCALE GENOMIC DNA]</scope>
    <source>
        <strain evidence="4 5">B05.10</strain>
    </source>
</reference>
<dbReference type="EMBL" id="CP009819">
    <property type="protein sequence ID" value="ATZ57608.1"/>
    <property type="molecule type" value="Genomic_DNA"/>
</dbReference>
<accession>A0A384K484</accession>
<dbReference type="Proteomes" id="UP000001798">
    <property type="component" value="Chromosome 15"/>
</dbReference>
<reference evidence="4 5" key="2">
    <citation type="journal article" date="2012" name="Eukaryot. Cell">
        <title>Genome update of Botrytis cinerea strains B05.10 and T4.</title>
        <authorList>
            <person name="Staats M."/>
            <person name="van Kan J.A."/>
        </authorList>
    </citation>
    <scope>NUCLEOTIDE SEQUENCE [LARGE SCALE GENOMIC DNA]</scope>
    <source>
        <strain evidence="4 5">B05.10</strain>
    </source>
</reference>
<evidence type="ECO:0000313" key="5">
    <source>
        <dbReference type="Proteomes" id="UP000001798"/>
    </source>
</evidence>
<dbReference type="PANTHER" id="PTHR43618">
    <property type="entry name" value="7-ALPHA-HYDROXYSTEROID DEHYDROGENASE"/>
    <property type="match status" value="1"/>
</dbReference>
<evidence type="ECO:0000256" key="1">
    <source>
        <dbReference type="ARBA" id="ARBA00006484"/>
    </source>
</evidence>
<comment type="similarity">
    <text evidence="1">Belongs to the short-chain dehydrogenases/reductases (SDR) family.</text>
</comment>
<evidence type="ECO:0000313" key="4">
    <source>
        <dbReference type="EMBL" id="ATZ57608.1"/>
    </source>
</evidence>
<keyword evidence="5" id="KW-1185">Reference proteome</keyword>
<reference evidence="4 5" key="3">
    <citation type="journal article" date="2017" name="Mol. Plant Pathol.">
        <title>A gapless genome sequence of the fungus Botrytis cinerea.</title>
        <authorList>
            <person name="Van Kan J.A."/>
            <person name="Stassen J.H."/>
            <person name="Mosbach A."/>
            <person name="Van Der Lee T.A."/>
            <person name="Faino L."/>
            <person name="Farmer A.D."/>
            <person name="Papasotiriou D.G."/>
            <person name="Zhou S."/>
            <person name="Seidl M.F."/>
            <person name="Cottam E."/>
            <person name="Edel D."/>
            <person name="Hahn M."/>
            <person name="Schwartz D.C."/>
            <person name="Dietrich R.A."/>
            <person name="Widdison S."/>
            <person name="Scalliet G."/>
        </authorList>
    </citation>
    <scope>NUCLEOTIDE SEQUENCE [LARGE SCALE GENOMIC DNA]</scope>
    <source>
        <strain evidence="4 5">B05.10</strain>
    </source>
</reference>
<dbReference type="OrthoDB" id="1933717at2759"/>
<keyword evidence="2" id="KW-0521">NADP</keyword>
<evidence type="ECO:0000256" key="3">
    <source>
        <dbReference type="ARBA" id="ARBA00023002"/>
    </source>
</evidence>
<dbReference type="Gene3D" id="3.40.50.720">
    <property type="entry name" value="NAD(P)-binding Rossmann-like Domain"/>
    <property type="match status" value="1"/>
</dbReference>
<dbReference type="InterPro" id="IPR036291">
    <property type="entry name" value="NAD(P)-bd_dom_sf"/>
</dbReference>
<gene>
    <name evidence="4" type="ORF">BCIN_15g01690</name>
</gene>
<keyword evidence="3" id="KW-0560">Oxidoreductase</keyword>
<name>A0A384K484_BOTFB</name>
<dbReference type="Pfam" id="PF00106">
    <property type="entry name" value="adh_short"/>
    <property type="match status" value="1"/>
</dbReference>
<dbReference type="SUPFAM" id="SSF51735">
    <property type="entry name" value="NAD(P)-binding Rossmann-fold domains"/>
    <property type="match status" value="1"/>
</dbReference>
<dbReference type="InterPro" id="IPR052178">
    <property type="entry name" value="Sec_Metab_Biosynth_SDR"/>
</dbReference>
<sequence length="117" mass="12804">MSKPEFTLRTSIYPSIEPEQFEQSLAGKVALVTGSGRGIGKHIAYALAKSGASVAVTGRTKSQVDETTQELSKSFPNVKVIGVIGDVCKRSDLERLVEEVWLSVWFSSEIYTDEMTC</sequence>